<feature type="region of interest" description="Disordered" evidence="1">
    <location>
        <begin position="238"/>
        <end position="298"/>
    </location>
</feature>
<sequence>MPTCEDCHAPGAQLGQGDRNLCKRCSDKRSPPVDSPQGQGEPNKIFINDLLCFVVNKMDKMPGDIVTKLCLETYSEEEIEDAKKLTFDTCKPSERFRKRQGTNKSVTNMSDILRVLHSADPLTLPTFASASLRLPVVELEHTDFSLCFQEIQVIRQEMKVIRATTVDNVKVQAEIAALRREIAELKDVRASAPQTAPAPRHTTFADVVSENHPQSIVHPPAARRASGPTQVHVLRQGAATKPKSLAPMDPAQASRSSPLSPRGHSSGVPTAPDEDGFNMVKRKKNKSRAVVGTAKSSTLSAIKARPVEIFVTRLGPDTKSEDVERAKP</sequence>
<dbReference type="Proteomes" id="UP000515135">
    <property type="component" value="Unplaced"/>
</dbReference>
<feature type="region of interest" description="Disordered" evidence="1">
    <location>
        <begin position="211"/>
        <end position="230"/>
    </location>
</feature>
<evidence type="ECO:0000256" key="1">
    <source>
        <dbReference type="SAM" id="MobiDB-lite"/>
    </source>
</evidence>
<dbReference type="RefSeq" id="XP_019642693.1">
    <property type="nucleotide sequence ID" value="XM_019787134.1"/>
</dbReference>
<dbReference type="KEGG" id="bbel:109483976"/>
<organism evidence="2 3">
    <name type="scientific">Branchiostoma belcheri</name>
    <name type="common">Amphioxus</name>
    <dbReference type="NCBI Taxonomy" id="7741"/>
    <lineage>
        <taxon>Eukaryota</taxon>
        <taxon>Metazoa</taxon>
        <taxon>Chordata</taxon>
        <taxon>Cephalochordata</taxon>
        <taxon>Leptocardii</taxon>
        <taxon>Amphioxiformes</taxon>
        <taxon>Branchiostomatidae</taxon>
        <taxon>Branchiostoma</taxon>
    </lineage>
</organism>
<proteinExistence type="predicted"/>
<evidence type="ECO:0000313" key="2">
    <source>
        <dbReference type="Proteomes" id="UP000515135"/>
    </source>
</evidence>
<accession>A0A6P5A0C9</accession>
<reference evidence="3" key="1">
    <citation type="submission" date="2025-08" db="UniProtKB">
        <authorList>
            <consortium name="RefSeq"/>
        </authorList>
    </citation>
    <scope>IDENTIFICATION</scope>
    <source>
        <tissue evidence="3">Gonad</tissue>
    </source>
</reference>
<dbReference type="GeneID" id="109483976"/>
<evidence type="ECO:0000313" key="3">
    <source>
        <dbReference type="RefSeq" id="XP_019642693.1"/>
    </source>
</evidence>
<dbReference type="OrthoDB" id="7362285at2759"/>
<protein>
    <submittedName>
        <fullName evidence="3">Uncharacterized protein LOC109483976</fullName>
    </submittedName>
</protein>
<keyword evidence="2" id="KW-1185">Reference proteome</keyword>
<dbReference type="AlphaFoldDB" id="A0A6P5A0C9"/>
<gene>
    <name evidence="3" type="primary">LOC109483976</name>
</gene>
<name>A0A6P5A0C9_BRABE</name>